<dbReference type="CDD" id="cd04163">
    <property type="entry name" value="Era"/>
    <property type="match status" value="1"/>
</dbReference>
<dbReference type="GO" id="GO:0000028">
    <property type="term" value="P:ribosomal small subunit assembly"/>
    <property type="evidence" value="ECO:0007669"/>
    <property type="project" value="TreeGrafter"/>
</dbReference>
<evidence type="ECO:0000259" key="10">
    <source>
        <dbReference type="PROSITE" id="PS51713"/>
    </source>
</evidence>
<evidence type="ECO:0000256" key="2">
    <source>
        <dbReference type="ARBA" id="ARBA00020484"/>
    </source>
</evidence>
<dbReference type="InterPro" id="IPR030388">
    <property type="entry name" value="G_ERA_dom"/>
</dbReference>
<evidence type="ECO:0000256" key="4">
    <source>
        <dbReference type="ARBA" id="ARBA00022884"/>
    </source>
</evidence>
<feature type="binding site" evidence="6">
    <location>
        <begin position="15"/>
        <end position="22"/>
    </location>
    <ligand>
        <name>GTP</name>
        <dbReference type="ChEBI" id="CHEBI:37565"/>
    </ligand>
</feature>
<dbReference type="EMBL" id="NVQC01000009">
    <property type="protein sequence ID" value="PTL37052.1"/>
    <property type="molecule type" value="Genomic_DNA"/>
</dbReference>
<feature type="domain" description="Era-type G" evidence="10">
    <location>
        <begin position="7"/>
        <end position="174"/>
    </location>
</feature>
<feature type="region of interest" description="G2" evidence="7">
    <location>
        <begin position="41"/>
        <end position="45"/>
    </location>
</feature>
<dbReference type="GO" id="GO:0005829">
    <property type="term" value="C:cytosol"/>
    <property type="evidence" value="ECO:0007669"/>
    <property type="project" value="TreeGrafter"/>
</dbReference>
<evidence type="ECO:0000256" key="5">
    <source>
        <dbReference type="ARBA" id="ARBA00023134"/>
    </source>
</evidence>
<keyword evidence="6" id="KW-0472">Membrane</keyword>
<dbReference type="GO" id="GO:0043024">
    <property type="term" value="F:ribosomal small subunit binding"/>
    <property type="evidence" value="ECO:0007669"/>
    <property type="project" value="TreeGrafter"/>
</dbReference>
<comment type="similarity">
    <text evidence="1 6 7 8">Belongs to the TRAFAC class TrmE-Era-EngA-EngB-Septin-like GTPase superfamily. Era GTPase family.</text>
</comment>
<evidence type="ECO:0000256" key="3">
    <source>
        <dbReference type="ARBA" id="ARBA00022741"/>
    </source>
</evidence>
<feature type="binding site" evidence="6">
    <location>
        <begin position="62"/>
        <end position="66"/>
    </location>
    <ligand>
        <name>GTP</name>
        <dbReference type="ChEBI" id="CHEBI:37565"/>
    </ligand>
</feature>
<dbReference type="GO" id="GO:0003924">
    <property type="term" value="F:GTPase activity"/>
    <property type="evidence" value="ECO:0007669"/>
    <property type="project" value="UniProtKB-UniRule"/>
</dbReference>
<evidence type="ECO:0000313" key="12">
    <source>
        <dbReference type="Proteomes" id="UP000241436"/>
    </source>
</evidence>
<evidence type="ECO:0000313" key="11">
    <source>
        <dbReference type="EMBL" id="PTL37052.1"/>
    </source>
</evidence>
<dbReference type="Pfam" id="PF07650">
    <property type="entry name" value="KH_2"/>
    <property type="match status" value="1"/>
</dbReference>
<keyword evidence="6" id="KW-0963">Cytoplasm</keyword>
<dbReference type="InterPro" id="IPR009019">
    <property type="entry name" value="KH_sf_prok-type"/>
</dbReference>
<evidence type="ECO:0000256" key="6">
    <source>
        <dbReference type="HAMAP-Rule" id="MF_00367"/>
    </source>
</evidence>
<feature type="region of interest" description="G5" evidence="7">
    <location>
        <begin position="153"/>
        <end position="155"/>
    </location>
</feature>
<evidence type="ECO:0000256" key="1">
    <source>
        <dbReference type="ARBA" id="ARBA00007921"/>
    </source>
</evidence>
<reference evidence="12" key="2">
    <citation type="journal article" date="2018" name="Environ. Microbiol.">
        <title>Bloom of a denitrifying methanotroph, 'Candidatus Methylomirabilis limnetica', in a deep stratified lake.</title>
        <authorList>
            <person name="Graf J.S."/>
            <person name="Mayr M.J."/>
            <person name="Marchant H.K."/>
            <person name="Tienken D."/>
            <person name="Hach P.F."/>
            <person name="Brand A."/>
            <person name="Schubert C.J."/>
            <person name="Kuypers M.M."/>
            <person name="Milucka J."/>
        </authorList>
    </citation>
    <scope>NUCLEOTIDE SEQUENCE [LARGE SCALE GENOMIC DNA]</scope>
    <source>
        <strain evidence="12">Zug</strain>
    </source>
</reference>
<dbReference type="InterPro" id="IPR005225">
    <property type="entry name" value="Small_GTP-bd"/>
</dbReference>
<evidence type="ECO:0000256" key="7">
    <source>
        <dbReference type="PROSITE-ProRule" id="PRU01050"/>
    </source>
</evidence>
<feature type="region of interest" description="G3" evidence="7">
    <location>
        <begin position="62"/>
        <end position="65"/>
    </location>
</feature>
<protein>
    <recommendedName>
        <fullName evidence="2 6">GTPase Era</fullName>
    </recommendedName>
</protein>
<dbReference type="NCBIfam" id="TIGR00231">
    <property type="entry name" value="small_GTP"/>
    <property type="match status" value="1"/>
</dbReference>
<feature type="domain" description="KH type-2" evidence="9">
    <location>
        <begin position="205"/>
        <end position="283"/>
    </location>
</feature>
<keyword evidence="6" id="KW-1003">Cell membrane</keyword>
<dbReference type="Gene3D" id="3.40.50.300">
    <property type="entry name" value="P-loop containing nucleotide triphosphate hydrolases"/>
    <property type="match status" value="1"/>
</dbReference>
<dbReference type="FunFam" id="3.30.300.20:FF:000003">
    <property type="entry name" value="GTPase Era"/>
    <property type="match status" value="1"/>
</dbReference>
<dbReference type="GO" id="GO:0070181">
    <property type="term" value="F:small ribosomal subunit rRNA binding"/>
    <property type="evidence" value="ECO:0007669"/>
    <property type="project" value="UniProtKB-UniRule"/>
</dbReference>
<dbReference type="HAMAP" id="MF_00367">
    <property type="entry name" value="GTPase_Era"/>
    <property type="match status" value="1"/>
</dbReference>
<keyword evidence="6" id="KW-0699">rRNA-binding</keyword>
<dbReference type="PANTHER" id="PTHR42698">
    <property type="entry name" value="GTPASE ERA"/>
    <property type="match status" value="1"/>
</dbReference>
<dbReference type="InterPro" id="IPR027417">
    <property type="entry name" value="P-loop_NTPase"/>
</dbReference>
<organism evidence="11 12">
    <name type="scientific">Candidatus Methylomirabilis limnetica</name>
    <dbReference type="NCBI Taxonomy" id="2033718"/>
    <lineage>
        <taxon>Bacteria</taxon>
        <taxon>Candidatus Methylomirabilota</taxon>
        <taxon>Candidatus Methylomirabilia</taxon>
        <taxon>Candidatus Methylomirabilales</taxon>
        <taxon>Candidatus Methylomirabilaceae</taxon>
        <taxon>Candidatus Methylomirabilis</taxon>
    </lineage>
</organism>
<keyword evidence="4 6" id="KW-0694">RNA-binding</keyword>
<evidence type="ECO:0000259" key="9">
    <source>
        <dbReference type="PROSITE" id="PS50823"/>
    </source>
</evidence>
<feature type="region of interest" description="G1" evidence="7">
    <location>
        <begin position="15"/>
        <end position="22"/>
    </location>
</feature>
<dbReference type="NCBIfam" id="TIGR00436">
    <property type="entry name" value="era"/>
    <property type="match status" value="1"/>
</dbReference>
<dbReference type="NCBIfam" id="NF000908">
    <property type="entry name" value="PRK00089.1"/>
    <property type="match status" value="1"/>
</dbReference>
<dbReference type="InterPro" id="IPR015946">
    <property type="entry name" value="KH_dom-like_a/b"/>
</dbReference>
<dbReference type="AlphaFoldDB" id="A0A2T4U110"/>
<dbReference type="Gene3D" id="3.30.300.20">
    <property type="match status" value="1"/>
</dbReference>
<dbReference type="InterPro" id="IPR005662">
    <property type="entry name" value="GTPase_Era-like"/>
</dbReference>
<evidence type="ECO:0000256" key="8">
    <source>
        <dbReference type="RuleBase" id="RU003761"/>
    </source>
</evidence>
<name>A0A2T4U110_9BACT</name>
<dbReference type="PANTHER" id="PTHR42698:SF1">
    <property type="entry name" value="GTPASE ERA, MITOCHONDRIAL"/>
    <property type="match status" value="1"/>
</dbReference>
<dbReference type="CDD" id="cd22534">
    <property type="entry name" value="KH-II_Era"/>
    <property type="match status" value="1"/>
</dbReference>
<keyword evidence="12" id="KW-1185">Reference proteome</keyword>
<dbReference type="SUPFAM" id="SSF52540">
    <property type="entry name" value="P-loop containing nucleoside triphosphate hydrolases"/>
    <property type="match status" value="1"/>
</dbReference>
<dbReference type="FunFam" id="3.40.50.300:FF:000094">
    <property type="entry name" value="GTPase Era"/>
    <property type="match status" value="1"/>
</dbReference>
<dbReference type="Proteomes" id="UP000241436">
    <property type="component" value="Unassembled WGS sequence"/>
</dbReference>
<feature type="binding site" evidence="6">
    <location>
        <begin position="124"/>
        <end position="127"/>
    </location>
    <ligand>
        <name>GTP</name>
        <dbReference type="ChEBI" id="CHEBI:37565"/>
    </ligand>
</feature>
<dbReference type="GO" id="GO:0005886">
    <property type="term" value="C:plasma membrane"/>
    <property type="evidence" value="ECO:0007669"/>
    <property type="project" value="UniProtKB-SubCell"/>
</dbReference>
<sequence>MDVNSYKSGFIAIVGRPNVGKSTLMNRLLGQKVSIVSPRPQTTRAKIMGIKSLPGAQLIFLDTPGIDKSGGYFHRLMVKTATNTLEGVDLILWMVEAPDPLSHDDKLILEIMMSVKLPILLAINKVDLVEKERLLPTIDRFRTLLPFAEIVPISAVEGDNVALLESLLIQYLPEGQPLYPLDQVTDQPERFIIAEMIRERVFRSVYQEVPYAVAVLVEQVRAREGRALTDVEATIYVEKDSQKAIIIGRGGAMLKKIGELTRPEIERLLGTQIFLKLWVKVRSDWQTDDDELKRLGYLQP</sequence>
<dbReference type="Pfam" id="PF01926">
    <property type="entry name" value="MMR_HSR1"/>
    <property type="match status" value="1"/>
</dbReference>
<dbReference type="GO" id="GO:0005525">
    <property type="term" value="F:GTP binding"/>
    <property type="evidence" value="ECO:0007669"/>
    <property type="project" value="UniProtKB-UniRule"/>
</dbReference>
<keyword evidence="6" id="KW-0690">Ribosome biogenesis</keyword>
<dbReference type="SUPFAM" id="SSF54814">
    <property type="entry name" value="Prokaryotic type KH domain (KH-domain type II)"/>
    <property type="match status" value="1"/>
</dbReference>
<comment type="subunit">
    <text evidence="6">Monomer.</text>
</comment>
<reference evidence="11 12" key="1">
    <citation type="submission" date="2017-09" db="EMBL/GenBank/DDBJ databases">
        <title>Bloom of a denitrifying methanotroph, Candidatus Methylomirabilis limnetica, in a deep stratified lake.</title>
        <authorList>
            <person name="Graf J.S."/>
            <person name="Marchant H.K."/>
            <person name="Tienken D."/>
            <person name="Hach P.F."/>
            <person name="Brand A."/>
            <person name="Schubert C.J."/>
            <person name="Kuypers M.M."/>
            <person name="Milucka J."/>
        </authorList>
    </citation>
    <scope>NUCLEOTIDE SEQUENCE [LARGE SCALE GENOMIC DNA]</scope>
    <source>
        <strain evidence="11 12">Zug</strain>
    </source>
</reference>
<gene>
    <name evidence="6" type="primary">era</name>
    <name evidence="11" type="ORF">CLG94_01385</name>
</gene>
<dbReference type="PROSITE" id="PS50823">
    <property type="entry name" value="KH_TYPE_2"/>
    <property type="match status" value="1"/>
</dbReference>
<feature type="region of interest" description="G4" evidence="7">
    <location>
        <begin position="124"/>
        <end position="127"/>
    </location>
</feature>
<dbReference type="PROSITE" id="PS51713">
    <property type="entry name" value="G_ERA"/>
    <property type="match status" value="1"/>
</dbReference>
<accession>A0A2T4U110</accession>
<keyword evidence="5 6" id="KW-0342">GTP-binding</keyword>
<comment type="function">
    <text evidence="6">An essential GTPase that binds both GDP and GTP, with rapid nucleotide exchange. Plays a role in 16S rRNA processing and 30S ribosomal subunit biogenesis and possibly also in cell cycle regulation and energy metabolism.</text>
</comment>
<comment type="subcellular location">
    <subcellularLocation>
        <location evidence="6">Cytoplasm</location>
    </subcellularLocation>
    <subcellularLocation>
        <location evidence="6">Cell membrane</location>
        <topology evidence="6">Peripheral membrane protein</topology>
    </subcellularLocation>
</comment>
<proteinExistence type="inferred from homology"/>
<dbReference type="OrthoDB" id="9805918at2"/>
<keyword evidence="3 6" id="KW-0547">Nucleotide-binding</keyword>
<comment type="caution">
    <text evidence="11">The sequence shown here is derived from an EMBL/GenBank/DDBJ whole genome shotgun (WGS) entry which is preliminary data.</text>
</comment>
<dbReference type="InterPro" id="IPR006073">
    <property type="entry name" value="GTP-bd"/>
</dbReference>
<dbReference type="InterPro" id="IPR004044">
    <property type="entry name" value="KH_dom_type_2"/>
</dbReference>